<evidence type="ECO:0000313" key="2">
    <source>
        <dbReference type="EMBL" id="GMR50294.1"/>
    </source>
</evidence>
<proteinExistence type="predicted"/>
<keyword evidence="1" id="KW-0812">Transmembrane</keyword>
<dbReference type="PANTHER" id="PTHR45830:SF15">
    <property type="entry name" value="SERPENTINE RECEPTOR, CLASS I"/>
    <property type="match status" value="1"/>
</dbReference>
<accession>A0AAN5I3G7</accession>
<protein>
    <recommendedName>
        <fullName evidence="4">G protein-coupled receptor</fullName>
    </recommendedName>
</protein>
<feature type="transmembrane region" description="Helical" evidence="1">
    <location>
        <begin position="101"/>
        <end position="122"/>
    </location>
</feature>
<keyword evidence="1" id="KW-0472">Membrane</keyword>
<gene>
    <name evidence="2" type="ORF">PMAYCL1PPCAC_20489</name>
</gene>
<feature type="non-terminal residue" evidence="2">
    <location>
        <position position="1"/>
    </location>
</feature>
<dbReference type="Proteomes" id="UP001328107">
    <property type="component" value="Unassembled WGS sequence"/>
</dbReference>
<dbReference type="PANTHER" id="PTHR45830">
    <property type="entry name" value="SERPENTINE RECEPTOR, CLASS I"/>
    <property type="match status" value="1"/>
</dbReference>
<dbReference type="AlphaFoldDB" id="A0AAN5I3G7"/>
<keyword evidence="3" id="KW-1185">Reference proteome</keyword>
<evidence type="ECO:0000256" key="1">
    <source>
        <dbReference type="SAM" id="Phobius"/>
    </source>
</evidence>
<evidence type="ECO:0000313" key="3">
    <source>
        <dbReference type="Proteomes" id="UP001328107"/>
    </source>
</evidence>
<keyword evidence="1" id="KW-1133">Transmembrane helix</keyword>
<comment type="caution">
    <text evidence="2">The sequence shown here is derived from an EMBL/GenBank/DDBJ whole genome shotgun (WGS) entry which is preliminary data.</text>
</comment>
<feature type="transmembrane region" description="Helical" evidence="1">
    <location>
        <begin position="15"/>
        <end position="39"/>
    </location>
</feature>
<organism evidence="2 3">
    <name type="scientific">Pristionchus mayeri</name>
    <dbReference type="NCBI Taxonomy" id="1317129"/>
    <lineage>
        <taxon>Eukaryota</taxon>
        <taxon>Metazoa</taxon>
        <taxon>Ecdysozoa</taxon>
        <taxon>Nematoda</taxon>
        <taxon>Chromadorea</taxon>
        <taxon>Rhabditida</taxon>
        <taxon>Rhabditina</taxon>
        <taxon>Diplogasteromorpha</taxon>
        <taxon>Diplogasteroidea</taxon>
        <taxon>Neodiplogasteridae</taxon>
        <taxon>Pristionchus</taxon>
    </lineage>
</organism>
<reference evidence="3" key="1">
    <citation type="submission" date="2022-10" db="EMBL/GenBank/DDBJ databases">
        <title>Genome assembly of Pristionchus species.</title>
        <authorList>
            <person name="Yoshida K."/>
            <person name="Sommer R.J."/>
        </authorList>
    </citation>
    <scope>NUCLEOTIDE SEQUENCE [LARGE SCALE GENOMIC DNA]</scope>
    <source>
        <strain evidence="3">RS5460</strain>
    </source>
</reference>
<evidence type="ECO:0008006" key="4">
    <source>
        <dbReference type="Google" id="ProtNLM"/>
    </source>
</evidence>
<dbReference type="EMBL" id="BTRK01000004">
    <property type="protein sequence ID" value="GMR50294.1"/>
    <property type="molecule type" value="Genomic_DNA"/>
</dbReference>
<name>A0AAN5I3G7_9BILA</name>
<sequence length="181" mass="20691">LRFAFAFDRDYLFDVFQMCQIALPIVNTLTVHPLALIMLRCKSRTMGADIRLGYFLTEISLIVHDWLFSSFFRMYPILPYSGFYCGGPACRIVKNRSRQSLFMLVNIGAVVTNICGFAIFGFDSNNADTIRSVYFAILEKKIYLYQDPELGWLADRGGSLLIFGDFGNAQYFKFGMINCLN</sequence>